<dbReference type="InterPro" id="IPR036390">
    <property type="entry name" value="WH_DNA-bd_sf"/>
</dbReference>
<feature type="domain" description="HTH lysR-type" evidence="6">
    <location>
        <begin position="1"/>
        <end position="58"/>
    </location>
</feature>
<evidence type="ECO:0000256" key="4">
    <source>
        <dbReference type="ARBA" id="ARBA00023163"/>
    </source>
</evidence>
<evidence type="ECO:0000256" key="5">
    <source>
        <dbReference type="SAM" id="MobiDB-lite"/>
    </source>
</evidence>
<organism evidence="7 8">
    <name type="scientific">Xanthobacter dioxanivorans</name>
    <dbReference type="NCBI Taxonomy" id="2528964"/>
    <lineage>
        <taxon>Bacteria</taxon>
        <taxon>Pseudomonadati</taxon>
        <taxon>Pseudomonadota</taxon>
        <taxon>Alphaproteobacteria</taxon>
        <taxon>Hyphomicrobiales</taxon>
        <taxon>Xanthobacteraceae</taxon>
        <taxon>Xanthobacter</taxon>
    </lineage>
</organism>
<dbReference type="FunFam" id="1.10.10.10:FF:000001">
    <property type="entry name" value="LysR family transcriptional regulator"/>
    <property type="match status" value="1"/>
</dbReference>
<dbReference type="Pfam" id="PF03466">
    <property type="entry name" value="LysR_substrate"/>
    <property type="match status" value="1"/>
</dbReference>
<dbReference type="SUPFAM" id="SSF53850">
    <property type="entry name" value="Periplasmic binding protein-like II"/>
    <property type="match status" value="1"/>
</dbReference>
<dbReference type="InterPro" id="IPR050950">
    <property type="entry name" value="HTH-type_LysR_regulators"/>
</dbReference>
<dbReference type="Gene3D" id="1.10.10.10">
    <property type="entry name" value="Winged helix-like DNA-binding domain superfamily/Winged helix DNA-binding domain"/>
    <property type="match status" value="1"/>
</dbReference>
<dbReference type="SUPFAM" id="SSF46785">
    <property type="entry name" value="Winged helix' DNA-binding domain"/>
    <property type="match status" value="1"/>
</dbReference>
<dbReference type="RefSeq" id="WP_203193255.1">
    <property type="nucleotide sequence ID" value="NZ_CP063362.1"/>
</dbReference>
<dbReference type="PRINTS" id="PR00039">
    <property type="entry name" value="HTHLYSR"/>
</dbReference>
<keyword evidence="8" id="KW-1185">Reference proteome</keyword>
<dbReference type="Pfam" id="PF00126">
    <property type="entry name" value="HTH_1"/>
    <property type="match status" value="1"/>
</dbReference>
<dbReference type="AlphaFoldDB" id="A0A974PN88"/>
<evidence type="ECO:0000256" key="1">
    <source>
        <dbReference type="ARBA" id="ARBA00009437"/>
    </source>
</evidence>
<comment type="similarity">
    <text evidence="1">Belongs to the LysR transcriptional regulatory family.</text>
</comment>
<proteinExistence type="inferred from homology"/>
<accession>A0A974PN88</accession>
<feature type="region of interest" description="Disordered" evidence="5">
    <location>
        <begin position="295"/>
        <end position="324"/>
    </location>
</feature>
<dbReference type="PROSITE" id="PS50931">
    <property type="entry name" value="HTH_LYSR"/>
    <property type="match status" value="1"/>
</dbReference>
<keyword evidence="3" id="KW-0238">DNA-binding</keyword>
<evidence type="ECO:0000313" key="7">
    <source>
        <dbReference type="EMBL" id="QRG06346.1"/>
    </source>
</evidence>
<dbReference type="GO" id="GO:0005829">
    <property type="term" value="C:cytosol"/>
    <property type="evidence" value="ECO:0007669"/>
    <property type="project" value="TreeGrafter"/>
</dbReference>
<keyword evidence="4" id="KW-0804">Transcription</keyword>
<dbReference type="KEGG" id="xdi:EZH22_25885"/>
<name>A0A974PN88_9HYPH</name>
<gene>
    <name evidence="7" type="ORF">EZH22_25885</name>
</gene>
<reference evidence="7 8" key="1">
    <citation type="submission" date="2020-10" db="EMBL/GenBank/DDBJ databases">
        <title>Degradation of 1,4-Dioxane by Xanthobacter sp. YN2, via a Novel Group-2 Soluble Di-Iron Monooxygenase.</title>
        <authorList>
            <person name="Ma F."/>
            <person name="Wang Y."/>
            <person name="Yang J."/>
            <person name="Guo H."/>
            <person name="Su D."/>
            <person name="Yu L."/>
        </authorList>
    </citation>
    <scope>NUCLEOTIDE SEQUENCE [LARGE SCALE GENOMIC DNA]</scope>
    <source>
        <strain evidence="7 8">YN2</strain>
    </source>
</reference>
<dbReference type="InterPro" id="IPR005119">
    <property type="entry name" value="LysR_subst-bd"/>
</dbReference>
<dbReference type="Gene3D" id="3.40.190.10">
    <property type="entry name" value="Periplasmic binding protein-like II"/>
    <property type="match status" value="2"/>
</dbReference>
<dbReference type="GO" id="GO:0003677">
    <property type="term" value="F:DNA binding"/>
    <property type="evidence" value="ECO:0007669"/>
    <property type="project" value="UniProtKB-KW"/>
</dbReference>
<keyword evidence="2" id="KW-0805">Transcription regulation</keyword>
<evidence type="ECO:0000256" key="3">
    <source>
        <dbReference type="ARBA" id="ARBA00023125"/>
    </source>
</evidence>
<dbReference type="GO" id="GO:0003700">
    <property type="term" value="F:DNA-binding transcription factor activity"/>
    <property type="evidence" value="ECO:0007669"/>
    <property type="project" value="InterPro"/>
</dbReference>
<sequence length="324" mass="35447">MNDKQLEYFVQIAELGSFRKASEALRIAQPALTRQIQKLEEELGVKLFSRGSRGIVTTSPGTLLLERARFIRRQVEQAAADVRAEGTVPSGVVTFGAPPSVAEILFPALSKTYLALYPQVKLSFMEGVGLLRSWLLAGDLDIAILPNVRDIPARHVGLEHLVREPVYVVGPAGRFPPGAACNWRDVVPLPLVLAAPPSAVRGWLDLNLAASGEKPHIGIETESLQVQKKLVMAGLGYAVLPHSAVLRDYEAGTLTLCRVEGWLMDRVLAWRTDRPLTPAVQKMIEMTRAEMARLQSEGTFGSPDSGSPLARARRVRRKPTLPAK</sequence>
<feature type="compositionally biased region" description="Polar residues" evidence="5">
    <location>
        <begin position="296"/>
        <end position="305"/>
    </location>
</feature>
<evidence type="ECO:0000313" key="8">
    <source>
        <dbReference type="Proteomes" id="UP000596427"/>
    </source>
</evidence>
<dbReference type="PANTHER" id="PTHR30419">
    <property type="entry name" value="HTH-TYPE TRANSCRIPTIONAL REGULATOR YBHD"/>
    <property type="match status" value="1"/>
</dbReference>
<feature type="compositionally biased region" description="Basic residues" evidence="5">
    <location>
        <begin position="311"/>
        <end position="324"/>
    </location>
</feature>
<evidence type="ECO:0000259" key="6">
    <source>
        <dbReference type="PROSITE" id="PS50931"/>
    </source>
</evidence>
<protein>
    <submittedName>
        <fullName evidence="7">LysR family transcriptional regulator</fullName>
    </submittedName>
</protein>
<evidence type="ECO:0000256" key="2">
    <source>
        <dbReference type="ARBA" id="ARBA00023015"/>
    </source>
</evidence>
<dbReference type="EMBL" id="CP063362">
    <property type="protein sequence ID" value="QRG06346.1"/>
    <property type="molecule type" value="Genomic_DNA"/>
</dbReference>
<dbReference type="InterPro" id="IPR000847">
    <property type="entry name" value="LysR_HTH_N"/>
</dbReference>
<dbReference type="InterPro" id="IPR036388">
    <property type="entry name" value="WH-like_DNA-bd_sf"/>
</dbReference>
<dbReference type="Proteomes" id="UP000596427">
    <property type="component" value="Chromosome"/>
</dbReference>